<dbReference type="Pfam" id="PF11878">
    <property type="entry name" value="DOCK_C-D_N"/>
    <property type="match status" value="1"/>
</dbReference>
<dbReference type="InterPro" id="IPR035892">
    <property type="entry name" value="C2_domain_sf"/>
</dbReference>
<dbReference type="InterPro" id="IPR043161">
    <property type="entry name" value="DOCK_C_lobe_A"/>
</dbReference>
<comment type="caution">
    <text evidence="6">The sequence shown here is derived from an EMBL/GenBank/DDBJ whole genome shotgun (WGS) entry which is preliminary data.</text>
</comment>
<dbReference type="Proteomes" id="UP001177023">
    <property type="component" value="Unassembled WGS sequence"/>
</dbReference>
<dbReference type="PANTHER" id="PTHR23317">
    <property type="entry name" value="DEDICATOR OF CYTOKINESIS DOCK"/>
    <property type="match status" value="1"/>
</dbReference>
<gene>
    <name evidence="6" type="ORF">MSPICULIGERA_LOCUS16962</name>
</gene>
<evidence type="ECO:0000256" key="3">
    <source>
        <dbReference type="SAM" id="MobiDB-lite"/>
    </source>
</evidence>
<evidence type="ECO:0000313" key="6">
    <source>
        <dbReference type="EMBL" id="CAJ0578720.1"/>
    </source>
</evidence>
<evidence type="ECO:0000313" key="7">
    <source>
        <dbReference type="Proteomes" id="UP001177023"/>
    </source>
</evidence>
<feature type="domain" description="DOCKER" evidence="5">
    <location>
        <begin position="1690"/>
        <end position="2127"/>
    </location>
</feature>
<dbReference type="InterPro" id="IPR001849">
    <property type="entry name" value="PH_domain"/>
</dbReference>
<protein>
    <submittedName>
        <fullName evidence="6">Uncharacterized protein</fullName>
    </submittedName>
</protein>
<evidence type="ECO:0000256" key="2">
    <source>
        <dbReference type="PROSITE-ProRule" id="PRU00983"/>
    </source>
</evidence>
<dbReference type="PROSITE" id="PS51651">
    <property type="entry name" value="DOCKER"/>
    <property type="match status" value="1"/>
</dbReference>
<comment type="similarity">
    <text evidence="2">Belongs to the DOCK family.</text>
</comment>
<dbReference type="Pfam" id="PF20421">
    <property type="entry name" value="DHR-2_Lobe_C"/>
    <property type="match status" value="1"/>
</dbReference>
<evidence type="ECO:0000259" key="5">
    <source>
        <dbReference type="PROSITE" id="PS51651"/>
    </source>
</evidence>
<organism evidence="6 7">
    <name type="scientific">Mesorhabditis spiculigera</name>
    <dbReference type="NCBI Taxonomy" id="96644"/>
    <lineage>
        <taxon>Eukaryota</taxon>
        <taxon>Metazoa</taxon>
        <taxon>Ecdysozoa</taxon>
        <taxon>Nematoda</taxon>
        <taxon>Chromadorea</taxon>
        <taxon>Rhabditida</taxon>
        <taxon>Rhabditina</taxon>
        <taxon>Rhabditomorpha</taxon>
        <taxon>Rhabditoidea</taxon>
        <taxon>Rhabditidae</taxon>
        <taxon>Mesorhabditinae</taxon>
        <taxon>Mesorhabditis</taxon>
    </lineage>
</organism>
<feature type="region of interest" description="Disordered" evidence="3">
    <location>
        <begin position="293"/>
        <end position="336"/>
    </location>
</feature>
<dbReference type="InterPro" id="IPR046769">
    <property type="entry name" value="DOCKER_Lobe_A"/>
</dbReference>
<dbReference type="SMART" id="SM00233">
    <property type="entry name" value="PH"/>
    <property type="match status" value="1"/>
</dbReference>
<dbReference type="EMBL" id="CATQJA010002654">
    <property type="protein sequence ID" value="CAJ0578720.1"/>
    <property type="molecule type" value="Genomic_DNA"/>
</dbReference>
<name>A0AA36GAQ8_9BILA</name>
<dbReference type="Gene3D" id="1.25.40.410">
    <property type="match status" value="1"/>
</dbReference>
<dbReference type="Gene3D" id="1.20.58.740">
    <property type="match status" value="1"/>
</dbReference>
<dbReference type="InterPro" id="IPR046770">
    <property type="entry name" value="DOCKER_Lobe_B"/>
</dbReference>
<feature type="domain" description="C2 DOCK-type" evidence="4">
    <location>
        <begin position="675"/>
        <end position="854"/>
    </location>
</feature>
<proteinExistence type="inferred from homology"/>
<dbReference type="Pfam" id="PF06920">
    <property type="entry name" value="DHR-2_Lobe_A"/>
    <property type="match status" value="1"/>
</dbReference>
<keyword evidence="1" id="KW-0344">Guanine-nucleotide releasing factor</keyword>
<feature type="region of interest" description="Disordered" evidence="3">
    <location>
        <begin position="241"/>
        <end position="272"/>
    </location>
</feature>
<evidence type="ECO:0000259" key="4">
    <source>
        <dbReference type="PROSITE" id="PS51650"/>
    </source>
</evidence>
<dbReference type="GO" id="GO:0007264">
    <property type="term" value="P:small GTPase-mediated signal transduction"/>
    <property type="evidence" value="ECO:0007669"/>
    <property type="project" value="InterPro"/>
</dbReference>
<dbReference type="InterPro" id="IPR027357">
    <property type="entry name" value="DOCKER_dom"/>
</dbReference>
<dbReference type="InterPro" id="IPR027007">
    <property type="entry name" value="C2_DOCK-type_domain"/>
</dbReference>
<dbReference type="Gene3D" id="2.60.40.150">
    <property type="entry name" value="C2 domain"/>
    <property type="match status" value="1"/>
</dbReference>
<dbReference type="InterPro" id="IPR046773">
    <property type="entry name" value="DOCKER_Lobe_C"/>
</dbReference>
<dbReference type="InterPro" id="IPR026791">
    <property type="entry name" value="DOCK"/>
</dbReference>
<keyword evidence="7" id="KW-1185">Reference proteome</keyword>
<dbReference type="Pfam" id="PF20422">
    <property type="entry name" value="DHR-2_Lobe_B"/>
    <property type="match status" value="1"/>
</dbReference>
<accession>A0AA36GAQ8</accession>
<dbReference type="InterPro" id="IPR021816">
    <property type="entry name" value="DOCK_C/D_N"/>
</dbReference>
<evidence type="ECO:0000256" key="1">
    <source>
        <dbReference type="ARBA" id="ARBA00022658"/>
    </source>
</evidence>
<reference evidence="6" key="1">
    <citation type="submission" date="2023-06" db="EMBL/GenBank/DDBJ databases">
        <authorList>
            <person name="Delattre M."/>
        </authorList>
    </citation>
    <scope>NUCLEOTIDE SEQUENCE</scope>
    <source>
        <strain evidence="6">AF72</strain>
    </source>
</reference>
<dbReference type="GO" id="GO:0005085">
    <property type="term" value="F:guanyl-nucleotide exchange factor activity"/>
    <property type="evidence" value="ECO:0007669"/>
    <property type="project" value="UniProtKB-KW"/>
</dbReference>
<feature type="non-terminal residue" evidence="6">
    <location>
        <position position="1"/>
    </location>
</feature>
<sequence length="2152" mass="242661">MHIFDWLEYNRIIIRFTAAVGRPGLAREAREAVQKAISTANPLRKPPLAEPVDYEKFVREKSILLENDPQRDLLLFPRDDIAETSHQVEPPTEVPSATEADIESARWLLTKEALRLYAAPYSTVEFNYLRFAGDYNTVLENTNSDADAALASLVFESDIAQEEEKAVRDGFLMKEKIKEGWLVVVKTDPTLLDKYKSEKKRYCVLKRTDNGDITVQISRGPNMPPTKLPLRVSSCQIKKTKKDKTILEMKSQADDDTLSGNKEPKDKGISFMSESPNFLEEWNTTVNLALSLKDKGDQSNGTLDALERKTSRQENQGDSESIHSEDSGGSVGRESTYWRGRNTAVRALQPPIVERRNLFALYNHLEPFVDWKGDGCSLLETPDSKPTPQSTVPSTPTINTRISFSDRLTVPQITYKIEVKRIDLRLPIAATQMEQIEPFFLRVFLFDCSSGRRITEEVHIDINSADLTAIWKINRERKISSTSYTVNQIPSTVIGCGTARTMSCTIQSPNRQLWVVARVDRVLNPDVQGELYMRSAEPKAVVKLQKMVAAACTRLGTYRTRFAWTARPLVTTGPPGTHATMPVFRCEGNKLSDSDLQRYLQDYNKIEKASKMTIPGATATITVETVDDLETIPFRVSPSLLPLRPWKSPKDSPIPPCFEMQTFGDDIQEPHSDLVNLLYVYPLKLKYDSQKVFGKARNIVCTVKYMRAGEVVDGAIIDRLGIGGPFVSQGTCAVQHHQQCPVFCEEIKMRLPLCLQPVDHLLFQFSHVSVAGVNSVKSPGESVETPVGYSWLPMLSRKDRLMMECDEQEFSLPVAVELPQNYYNCNPLAATKDDGVDVRWVDTKHLFSVRLRMVSSAFTTEPRLHSFFQACQKLETLENGDDLMDLQKSTDSPRSCSPLARSPENENRIVRELESRVEDLATIDIRRLLLFLPTLLRRILILLTASPTDRLALTCLNSITLICNRLTSSGYRTLLRQFIQKQCEEVPIGQETVHASVVKYIPLLLQRANPNEELSTILRQMWFLLDVTVKTLTQHILRNGMNRNPRNERLSRELLDQFGAFVDISIKMIVTKHADFPEETRLANTALANFYRCCLSLIDRGAVFRWIYTTILKLDESEAKMMRQYKVDLLAVLFQHEHLLPLSLPVLLDEKNAIQRINYSSTAQQEPTTINAGNTAGFLARFITKLFHAPSLGEQNETERYSHCSREWWLSPDYFSRHFPVALLLQEMYESLREPRDYRRKPVMLLRNLLAKHSFDFRYVETNTRRRIAVLYAPLIRFALDHISELEAAVEKLNKDTNPSLNNLLGCTKWHSLDRSGKVGSESNRFPNYPTTSRENAPQIAPLAEKLDLDEVQDVLISSLWVLHRIPPRILGLLWSECVDKGAMKFLRFLELTLEVFRYRGRKHALNTSRPTKRSSIRALIQVPSVQPMVENDGSDDGTSQLPFGVLQAINLSQEVAMTVLDTMDTFLRELAAQWQVGSSTTWEESFRYLLLIHLSLLETHWPEGVRLNALASLGAFINQFRPRLFESGSLDALALLIEKLLLQMASRLSTIQSASSALFQFVLRAGYETVQNTLSNKAMALSVSPAGKDGESKRDLSAAERLGRPGTQAGVALARLLGTQQGLAGCVGRFERGLCYLEALIPRERQKVGDFEGSVRELVKQLRGVLEATSALAPASNDPVPDLHIQLADSYRGSAAYRSLWFDTLAEAHAADGWHSEAAVAYGHSVAIIAKELALKGALNSPDWTVLDWISSTIGIKEDVRNKGIEVVQPAEFTLENLATKIESCTRELTLAERYEAIGPIYRLLIPSLEKNRNYNSLRSVYADLNQSSSRALEAAMSGRRHLGAYFKVVFIGLSHFGKDLHMSEWIYREPGLTSLAEASCSLRENCQQLLGTDRIKIEPESELDPDTLDSTMAYIQVTHVEPVCEDERESLSFETHTNCSTFTYESPIMVGEPMEEKGEPPLHKQGLKKTFLIVSESFPCNRRRLPVVKEKKRIEILSPIKFACQKLKTKARQISKVLDATTEGRQLDLKGLQLLLQGAVMPTVNAGPLAYAEAFSQPDQRELYGEHGIEELCEAFRDLMMACDKGLTVNGQAIGPDQQKYHEVLIKSAEAMLERLAGYFGTSFRRSFEEKPDTQRSPIHLLDTISGISS</sequence>
<dbReference type="InterPro" id="IPR043162">
    <property type="entry name" value="DOCK_C_lobe_C"/>
</dbReference>
<dbReference type="Pfam" id="PF14429">
    <property type="entry name" value="DOCK-C2"/>
    <property type="match status" value="1"/>
</dbReference>
<dbReference type="PROSITE" id="PS51650">
    <property type="entry name" value="C2_DOCK"/>
    <property type="match status" value="1"/>
</dbReference>
<feature type="compositionally biased region" description="Basic and acidic residues" evidence="3">
    <location>
        <begin position="243"/>
        <end position="253"/>
    </location>
</feature>
<dbReference type="PANTHER" id="PTHR23317:SF26">
    <property type="entry name" value="ZIZIMIN, ISOFORM K"/>
    <property type="match status" value="1"/>
</dbReference>